<accession>A0ABR3R250</accession>
<feature type="compositionally biased region" description="Low complexity" evidence="1">
    <location>
        <begin position="14"/>
        <end position="24"/>
    </location>
</feature>
<keyword evidence="3" id="KW-1185">Reference proteome</keyword>
<organism evidence="2 3">
    <name type="scientific">Paraconiothyrium brasiliense</name>
    <dbReference type="NCBI Taxonomy" id="300254"/>
    <lineage>
        <taxon>Eukaryota</taxon>
        <taxon>Fungi</taxon>
        <taxon>Dikarya</taxon>
        <taxon>Ascomycota</taxon>
        <taxon>Pezizomycotina</taxon>
        <taxon>Dothideomycetes</taxon>
        <taxon>Pleosporomycetidae</taxon>
        <taxon>Pleosporales</taxon>
        <taxon>Massarineae</taxon>
        <taxon>Didymosphaeriaceae</taxon>
        <taxon>Paraconiothyrium</taxon>
    </lineage>
</organism>
<protein>
    <submittedName>
        <fullName evidence="2">Uncharacterized protein</fullName>
    </submittedName>
</protein>
<comment type="caution">
    <text evidence="2">The sequence shown here is derived from an EMBL/GenBank/DDBJ whole genome shotgun (WGS) entry which is preliminary data.</text>
</comment>
<feature type="compositionally biased region" description="Basic and acidic residues" evidence="1">
    <location>
        <begin position="1"/>
        <end position="13"/>
    </location>
</feature>
<sequence>MDHNDNPEDEVRSRGSSVGSSSVGSDIDVVFGGVDEESHETEAELLIEQISSVIDQLFSLTLQIRNPANRQPPAVERIDLYQHVSPVIKNQYIKTREDMEYHGLMQVFQQCRREAKREDDNDDGTYSELDDLDKALIRRFLKANHIRRCYFHYWKRHKIKSSRFASVITEPEDERLPAPSMPRTAITRQPGALSVRPSEVSHPLSSRLASTIPLPADFVLNETIAPSSHSSRGPMVIEKDSDGLVVHWPTPPGHYYSTEKTKDFECPYCFFFCSSRTAKVEAWKYDNVFPCLEKR</sequence>
<evidence type="ECO:0000313" key="2">
    <source>
        <dbReference type="EMBL" id="KAL1598047.1"/>
    </source>
</evidence>
<reference evidence="2 3" key="1">
    <citation type="submission" date="2024-02" db="EMBL/GenBank/DDBJ databases">
        <title>De novo assembly and annotation of 12 fungi associated with fruit tree decline syndrome in Ontario, Canada.</title>
        <authorList>
            <person name="Sulman M."/>
            <person name="Ellouze W."/>
            <person name="Ilyukhin E."/>
        </authorList>
    </citation>
    <scope>NUCLEOTIDE SEQUENCE [LARGE SCALE GENOMIC DNA]</scope>
    <source>
        <strain evidence="2 3">M42-189</strain>
    </source>
</reference>
<evidence type="ECO:0000313" key="3">
    <source>
        <dbReference type="Proteomes" id="UP001521785"/>
    </source>
</evidence>
<gene>
    <name evidence="2" type="ORF">SLS60_008535</name>
</gene>
<dbReference type="Proteomes" id="UP001521785">
    <property type="component" value="Unassembled WGS sequence"/>
</dbReference>
<feature type="region of interest" description="Disordered" evidence="1">
    <location>
        <begin position="1"/>
        <end position="24"/>
    </location>
</feature>
<name>A0ABR3R250_9PLEO</name>
<dbReference type="EMBL" id="JAKJXO020000012">
    <property type="protein sequence ID" value="KAL1598047.1"/>
    <property type="molecule type" value="Genomic_DNA"/>
</dbReference>
<evidence type="ECO:0000256" key="1">
    <source>
        <dbReference type="SAM" id="MobiDB-lite"/>
    </source>
</evidence>
<proteinExistence type="predicted"/>